<dbReference type="PROSITE" id="PS00198">
    <property type="entry name" value="4FE4S_FER_1"/>
    <property type="match status" value="2"/>
</dbReference>
<dbReference type="SUPFAM" id="SSF50475">
    <property type="entry name" value="FMN-binding split barrel"/>
    <property type="match status" value="1"/>
</dbReference>
<protein>
    <recommendedName>
        <fullName evidence="6">4Fe-4S ferredoxin-type domain-containing protein</fullName>
    </recommendedName>
</protein>
<dbReference type="InterPro" id="IPR012349">
    <property type="entry name" value="Split_barrel_FMN-bd"/>
</dbReference>
<keyword evidence="4" id="KW-0411">Iron-sulfur</keyword>
<dbReference type="OrthoDB" id="24758at2759"/>
<dbReference type="GO" id="GO:0051539">
    <property type="term" value="F:4 iron, 4 sulfur cluster binding"/>
    <property type="evidence" value="ECO:0007669"/>
    <property type="project" value="UniProtKB-KW"/>
</dbReference>
<proteinExistence type="predicted"/>
<dbReference type="Pfam" id="PF12838">
    <property type="entry name" value="Fer4_7"/>
    <property type="match status" value="1"/>
</dbReference>
<dbReference type="PANTHER" id="PTHR43687">
    <property type="entry name" value="ADENYLYLSULFATE REDUCTASE, BETA SUBUNIT"/>
    <property type="match status" value="1"/>
</dbReference>
<dbReference type="Proteomes" id="UP000265618">
    <property type="component" value="Unassembled WGS sequence"/>
</dbReference>
<dbReference type="AlphaFoldDB" id="A0A9K3CYK8"/>
<comment type="caution">
    <text evidence="7">The sequence shown here is derived from an EMBL/GenBank/DDBJ whole genome shotgun (WGS) entry which is preliminary data.</text>
</comment>
<feature type="domain" description="4Fe-4S ferredoxin-type" evidence="6">
    <location>
        <begin position="199"/>
        <end position="228"/>
    </location>
</feature>
<evidence type="ECO:0000256" key="4">
    <source>
        <dbReference type="ARBA" id="ARBA00023014"/>
    </source>
</evidence>
<dbReference type="PANTHER" id="PTHR43687:SF1">
    <property type="entry name" value="FERREDOXIN III"/>
    <property type="match status" value="1"/>
</dbReference>
<evidence type="ECO:0000259" key="6">
    <source>
        <dbReference type="PROSITE" id="PS51379"/>
    </source>
</evidence>
<feature type="region of interest" description="Disordered" evidence="5">
    <location>
        <begin position="1"/>
        <end position="20"/>
    </location>
</feature>
<keyword evidence="8" id="KW-1185">Reference proteome</keyword>
<evidence type="ECO:0000256" key="2">
    <source>
        <dbReference type="ARBA" id="ARBA00022723"/>
    </source>
</evidence>
<organism evidence="7 8">
    <name type="scientific">Kipferlia bialata</name>
    <dbReference type="NCBI Taxonomy" id="797122"/>
    <lineage>
        <taxon>Eukaryota</taxon>
        <taxon>Metamonada</taxon>
        <taxon>Carpediemonas-like organisms</taxon>
        <taxon>Kipferlia</taxon>
    </lineage>
</organism>
<evidence type="ECO:0000256" key="1">
    <source>
        <dbReference type="ARBA" id="ARBA00022485"/>
    </source>
</evidence>
<dbReference type="Gene3D" id="3.30.70.20">
    <property type="match status" value="2"/>
</dbReference>
<gene>
    <name evidence="7" type="ORF">KIPB_006261</name>
</gene>
<evidence type="ECO:0000256" key="3">
    <source>
        <dbReference type="ARBA" id="ARBA00023004"/>
    </source>
</evidence>
<dbReference type="InterPro" id="IPR011576">
    <property type="entry name" value="Pyridox_Oxase_N"/>
</dbReference>
<dbReference type="Gene3D" id="2.30.110.10">
    <property type="entry name" value="Electron Transport, Fmn-binding Protein, Chain A"/>
    <property type="match status" value="1"/>
</dbReference>
<accession>A0A9K3CYK8</accession>
<dbReference type="InterPro" id="IPR050572">
    <property type="entry name" value="Fe-S_Ferredoxin"/>
</dbReference>
<keyword evidence="2" id="KW-0479">Metal-binding</keyword>
<sequence>MLEVSRLLSDSPPAMTPSTTDYSGYFTEPVYNLISPGEEDPYTDLDMGFVSWPENQKAALQFLRDIKSVTFSTVKADGGPTSRTMDVMIVDEEGLWFLTARGKALHAQLMRTGKVAICGMSKDLVAVRLEGSVKRIEGKEVIDRIFACNDHMETIYPGDTRYILEGFLVYKGKGDLFGLDTRPPRREFFCFGGETLREGGHSISPSDCTGCGTCAQACPTKVISQHPDGHFVISPSNCLECGTCMEVCPVGAVSKGKE</sequence>
<dbReference type="EMBL" id="BDIP01001589">
    <property type="protein sequence ID" value="GIQ84713.1"/>
    <property type="molecule type" value="Genomic_DNA"/>
</dbReference>
<feature type="domain" description="4Fe-4S ferredoxin-type" evidence="6">
    <location>
        <begin position="229"/>
        <end position="258"/>
    </location>
</feature>
<evidence type="ECO:0000313" key="8">
    <source>
        <dbReference type="Proteomes" id="UP000265618"/>
    </source>
</evidence>
<keyword evidence="1" id="KW-0004">4Fe-4S</keyword>
<evidence type="ECO:0000256" key="5">
    <source>
        <dbReference type="SAM" id="MobiDB-lite"/>
    </source>
</evidence>
<evidence type="ECO:0000313" key="7">
    <source>
        <dbReference type="EMBL" id="GIQ84713.1"/>
    </source>
</evidence>
<keyword evidence="3" id="KW-0408">Iron</keyword>
<dbReference type="InterPro" id="IPR017900">
    <property type="entry name" value="4Fe4S_Fe_S_CS"/>
</dbReference>
<name>A0A9K3CYK8_9EUKA</name>
<dbReference type="PROSITE" id="PS51379">
    <property type="entry name" value="4FE4S_FER_2"/>
    <property type="match status" value="2"/>
</dbReference>
<dbReference type="InterPro" id="IPR017896">
    <property type="entry name" value="4Fe4S_Fe-S-bd"/>
</dbReference>
<dbReference type="SUPFAM" id="SSF54862">
    <property type="entry name" value="4Fe-4S ferredoxins"/>
    <property type="match status" value="1"/>
</dbReference>
<dbReference type="GO" id="GO:0046872">
    <property type="term" value="F:metal ion binding"/>
    <property type="evidence" value="ECO:0007669"/>
    <property type="project" value="UniProtKB-KW"/>
</dbReference>
<reference evidence="7 8" key="1">
    <citation type="journal article" date="2018" name="PLoS ONE">
        <title>The draft genome of Kipferlia bialata reveals reductive genome evolution in fornicate parasites.</title>
        <authorList>
            <person name="Tanifuji G."/>
            <person name="Takabayashi S."/>
            <person name="Kume K."/>
            <person name="Takagi M."/>
            <person name="Nakayama T."/>
            <person name="Kamikawa R."/>
            <person name="Inagaki Y."/>
            <person name="Hashimoto T."/>
        </authorList>
    </citation>
    <scope>NUCLEOTIDE SEQUENCE [LARGE SCALE GENOMIC DNA]</scope>
    <source>
        <strain evidence="7">NY0173</strain>
    </source>
</reference>
<dbReference type="Pfam" id="PF01243">
    <property type="entry name" value="PNPOx_N"/>
    <property type="match status" value="1"/>
</dbReference>